<evidence type="ECO:0000259" key="6">
    <source>
        <dbReference type="PROSITE" id="PS50850"/>
    </source>
</evidence>
<evidence type="ECO:0000256" key="4">
    <source>
        <dbReference type="ARBA" id="ARBA00023136"/>
    </source>
</evidence>
<evidence type="ECO:0000256" key="3">
    <source>
        <dbReference type="ARBA" id="ARBA00022989"/>
    </source>
</evidence>
<name>A0ABW3A3J2_9ACTN</name>
<comment type="subcellular location">
    <subcellularLocation>
        <location evidence="1">Cell membrane</location>
        <topology evidence="1">Multi-pass membrane protein</topology>
    </subcellularLocation>
</comment>
<evidence type="ECO:0000256" key="5">
    <source>
        <dbReference type="SAM" id="Phobius"/>
    </source>
</evidence>
<feature type="domain" description="Major facilitator superfamily (MFS) profile" evidence="6">
    <location>
        <begin position="1"/>
        <end position="98"/>
    </location>
</feature>
<keyword evidence="4 5" id="KW-0472">Membrane</keyword>
<dbReference type="InterPro" id="IPR020846">
    <property type="entry name" value="MFS_dom"/>
</dbReference>
<dbReference type="InterPro" id="IPR036259">
    <property type="entry name" value="MFS_trans_sf"/>
</dbReference>
<reference evidence="8" key="1">
    <citation type="journal article" date="2019" name="Int. J. Syst. Evol. Microbiol.">
        <title>The Global Catalogue of Microorganisms (GCM) 10K type strain sequencing project: providing services to taxonomists for standard genome sequencing and annotation.</title>
        <authorList>
            <consortium name="The Broad Institute Genomics Platform"/>
            <consortium name="The Broad Institute Genome Sequencing Center for Infectious Disease"/>
            <person name="Wu L."/>
            <person name="Ma J."/>
        </authorList>
    </citation>
    <scope>NUCLEOTIDE SEQUENCE [LARGE SCALE GENOMIC DNA]</scope>
    <source>
        <strain evidence="8">JCM 32148</strain>
    </source>
</reference>
<sequence length="98" mass="9721">CARTACRRTASGRPIGSGTMVAGSTLLSESVPEAIRPSVQGFSDLTMGLAGAVAAAVSGFVMRAAGYPVLTLLAAVAIVPLVALALRPVPAGAPDEED</sequence>
<organism evidence="7 8">
    <name type="scientific">Micromonospora azadirachtae</name>
    <dbReference type="NCBI Taxonomy" id="1970735"/>
    <lineage>
        <taxon>Bacteria</taxon>
        <taxon>Bacillati</taxon>
        <taxon>Actinomycetota</taxon>
        <taxon>Actinomycetes</taxon>
        <taxon>Micromonosporales</taxon>
        <taxon>Micromonosporaceae</taxon>
        <taxon>Micromonospora</taxon>
    </lineage>
</organism>
<protein>
    <recommendedName>
        <fullName evidence="6">Major facilitator superfamily (MFS) profile domain-containing protein</fullName>
    </recommendedName>
</protein>
<keyword evidence="3 5" id="KW-1133">Transmembrane helix</keyword>
<feature type="transmembrane region" description="Helical" evidence="5">
    <location>
        <begin position="69"/>
        <end position="89"/>
    </location>
</feature>
<evidence type="ECO:0000256" key="2">
    <source>
        <dbReference type="ARBA" id="ARBA00022692"/>
    </source>
</evidence>
<accession>A0ABW3A3J2</accession>
<keyword evidence="8" id="KW-1185">Reference proteome</keyword>
<proteinExistence type="predicted"/>
<dbReference type="EMBL" id="JBHTHM010000833">
    <property type="protein sequence ID" value="MFD0785467.1"/>
    <property type="molecule type" value="Genomic_DNA"/>
</dbReference>
<dbReference type="Proteomes" id="UP001597053">
    <property type="component" value="Unassembled WGS sequence"/>
</dbReference>
<evidence type="ECO:0000256" key="1">
    <source>
        <dbReference type="ARBA" id="ARBA00004651"/>
    </source>
</evidence>
<gene>
    <name evidence="7" type="ORF">ACFQZ8_16280</name>
</gene>
<dbReference type="PROSITE" id="PS50850">
    <property type="entry name" value="MFS"/>
    <property type="match status" value="1"/>
</dbReference>
<comment type="caution">
    <text evidence="7">The sequence shown here is derived from an EMBL/GenBank/DDBJ whole genome shotgun (WGS) entry which is preliminary data.</text>
</comment>
<keyword evidence="2 5" id="KW-0812">Transmembrane</keyword>
<dbReference type="SUPFAM" id="SSF103473">
    <property type="entry name" value="MFS general substrate transporter"/>
    <property type="match status" value="1"/>
</dbReference>
<feature type="non-terminal residue" evidence="7">
    <location>
        <position position="1"/>
    </location>
</feature>
<dbReference type="Gene3D" id="1.20.1250.20">
    <property type="entry name" value="MFS general substrate transporter like domains"/>
    <property type="match status" value="1"/>
</dbReference>
<evidence type="ECO:0000313" key="8">
    <source>
        <dbReference type="Proteomes" id="UP001597053"/>
    </source>
</evidence>
<evidence type="ECO:0000313" key="7">
    <source>
        <dbReference type="EMBL" id="MFD0785467.1"/>
    </source>
</evidence>